<organism evidence="14 15">
    <name type="scientific">Microlunatus kandeliicorticis</name>
    <dbReference type="NCBI Taxonomy" id="1759536"/>
    <lineage>
        <taxon>Bacteria</taxon>
        <taxon>Bacillati</taxon>
        <taxon>Actinomycetota</taxon>
        <taxon>Actinomycetes</taxon>
        <taxon>Propionibacteriales</taxon>
        <taxon>Propionibacteriaceae</taxon>
        <taxon>Microlunatus</taxon>
    </lineage>
</organism>
<proteinExistence type="inferred from homology"/>
<dbReference type="PANTHER" id="PTHR32179:SF3">
    <property type="entry name" value="NICOTINATE-NUCLEOTIDE PYROPHOSPHORYLASE [CARBOXYLATING]"/>
    <property type="match status" value="1"/>
</dbReference>
<dbReference type="Pfam" id="PF01729">
    <property type="entry name" value="QRPTase_C"/>
    <property type="match status" value="1"/>
</dbReference>
<keyword evidence="6" id="KW-0662">Pyridine nucleotide biosynthesis</keyword>
<evidence type="ECO:0000256" key="7">
    <source>
        <dbReference type="ARBA" id="ARBA00022676"/>
    </source>
</evidence>
<evidence type="ECO:0000256" key="3">
    <source>
        <dbReference type="ARBA" id="ARBA00009400"/>
    </source>
</evidence>
<dbReference type="SUPFAM" id="SSF51690">
    <property type="entry name" value="Nicotinate/Quinolinate PRTase C-terminal domain-like"/>
    <property type="match status" value="1"/>
</dbReference>
<dbReference type="EMBL" id="JACGWT010000001">
    <property type="protein sequence ID" value="MBA8792730.1"/>
    <property type="molecule type" value="Genomic_DNA"/>
</dbReference>
<evidence type="ECO:0000256" key="2">
    <source>
        <dbReference type="ARBA" id="ARBA00004893"/>
    </source>
</evidence>
<dbReference type="GO" id="GO:0009435">
    <property type="term" value="P:NAD+ biosynthetic process"/>
    <property type="evidence" value="ECO:0007669"/>
    <property type="project" value="UniProtKB-UniPathway"/>
</dbReference>
<dbReference type="InterPro" id="IPR004393">
    <property type="entry name" value="NadC"/>
</dbReference>
<dbReference type="GO" id="GO:0005737">
    <property type="term" value="C:cytoplasm"/>
    <property type="evidence" value="ECO:0007669"/>
    <property type="project" value="TreeGrafter"/>
</dbReference>
<keyword evidence="8 11" id="KW-0808">Transferase</keyword>
<evidence type="ECO:0000256" key="1">
    <source>
        <dbReference type="ARBA" id="ARBA00003237"/>
    </source>
</evidence>
<comment type="pathway">
    <text evidence="2">Cofactor biosynthesis; NAD(+) biosynthesis; nicotinate D-ribonucleotide from quinolinate: step 1/1.</text>
</comment>
<dbReference type="Proteomes" id="UP000523079">
    <property type="component" value="Unassembled WGS sequence"/>
</dbReference>
<dbReference type="NCBIfam" id="TIGR00078">
    <property type="entry name" value="nadC"/>
    <property type="match status" value="1"/>
</dbReference>
<dbReference type="GO" id="GO:0004514">
    <property type="term" value="F:nicotinate-nucleotide diphosphorylase (carboxylating) activity"/>
    <property type="evidence" value="ECO:0007669"/>
    <property type="project" value="UniProtKB-EC"/>
</dbReference>
<sequence length="319" mass="32898">MSEQAVPATGSTWTGVDDVRAQLTADGLDVAACELIVQEALDEDLGGRGVVPDLTGERVDVTSVATVPAEDTAVGDLVARQPGTVAGLAVAGLVFAVCAGDRPVRITAHVVDGTRVETGTVLMTVEGNTRALLTAERTALNLVSLVSGVATATRAWVDALDGTGARVRDSRKTTPGLRMLQKYAVRAAGGLNHRMALSDAALIKDNHVIAAGGVVPAYRAVRERFPDLPVQVEATTAEQVDALVAAGAREILLDNMSVEQMTAIVSAHREQVVFEASGGLGLANAIEVASSGVQLIAVGAITHSAKIMDIALDLRSLTA</sequence>
<evidence type="ECO:0000259" key="13">
    <source>
        <dbReference type="Pfam" id="PF02749"/>
    </source>
</evidence>
<dbReference type="Pfam" id="PF02749">
    <property type="entry name" value="QRPTase_N"/>
    <property type="match status" value="1"/>
</dbReference>
<dbReference type="Gene3D" id="3.90.1170.20">
    <property type="entry name" value="Quinolinate phosphoribosyl transferase, N-terminal domain"/>
    <property type="match status" value="1"/>
</dbReference>
<dbReference type="EC" id="2.4.2.19" evidence="4"/>
<evidence type="ECO:0000256" key="6">
    <source>
        <dbReference type="ARBA" id="ARBA00022642"/>
    </source>
</evidence>
<dbReference type="AlphaFoldDB" id="A0A7W3IP94"/>
<dbReference type="InterPro" id="IPR037128">
    <property type="entry name" value="Quinolinate_PRibosylTase_N_sf"/>
</dbReference>
<dbReference type="FunFam" id="3.20.20.70:FF:000030">
    <property type="entry name" value="Nicotinate-nucleotide pyrophosphorylase, carboxylating"/>
    <property type="match status" value="1"/>
</dbReference>
<accession>A0A7W3IP94</accession>
<evidence type="ECO:0000256" key="9">
    <source>
        <dbReference type="ARBA" id="ARBA00033102"/>
    </source>
</evidence>
<keyword evidence="7 11" id="KW-0328">Glycosyltransferase</keyword>
<feature type="domain" description="Quinolinate phosphoribosyl transferase N-terminal" evidence="13">
    <location>
        <begin position="60"/>
        <end position="145"/>
    </location>
</feature>
<reference evidence="14 15" key="1">
    <citation type="submission" date="2020-07" db="EMBL/GenBank/DDBJ databases">
        <title>Sequencing the genomes of 1000 actinobacteria strains.</title>
        <authorList>
            <person name="Klenk H.-P."/>
        </authorList>
    </citation>
    <scope>NUCLEOTIDE SEQUENCE [LARGE SCALE GENOMIC DNA]</scope>
    <source>
        <strain evidence="14 15">DSM 100723</strain>
    </source>
</reference>
<dbReference type="InterPro" id="IPR036068">
    <property type="entry name" value="Nicotinate_pribotase-like_C"/>
</dbReference>
<evidence type="ECO:0000313" key="15">
    <source>
        <dbReference type="Proteomes" id="UP000523079"/>
    </source>
</evidence>
<dbReference type="SUPFAM" id="SSF54675">
    <property type="entry name" value="Nicotinate/Quinolinate PRTase N-terminal domain-like"/>
    <property type="match status" value="1"/>
</dbReference>
<evidence type="ECO:0000256" key="4">
    <source>
        <dbReference type="ARBA" id="ARBA00011944"/>
    </source>
</evidence>
<evidence type="ECO:0000256" key="8">
    <source>
        <dbReference type="ARBA" id="ARBA00022679"/>
    </source>
</evidence>
<dbReference type="RefSeq" id="WP_182558340.1">
    <property type="nucleotide sequence ID" value="NZ_JACGWT010000001.1"/>
</dbReference>
<comment type="function">
    <text evidence="1">Involved in the catabolism of quinolinic acid (QA).</text>
</comment>
<gene>
    <name evidence="14" type="ORF">FHX74_000324</name>
</gene>
<comment type="caution">
    <text evidence="14">The sequence shown here is derived from an EMBL/GenBank/DDBJ whole genome shotgun (WGS) entry which is preliminary data.</text>
</comment>
<dbReference type="Gene3D" id="3.20.20.70">
    <property type="entry name" value="Aldolase class I"/>
    <property type="match status" value="1"/>
</dbReference>
<dbReference type="InterPro" id="IPR002638">
    <property type="entry name" value="Quinolinate_PRibosylTrfase_C"/>
</dbReference>
<name>A0A7W3IP94_9ACTN</name>
<dbReference type="PIRSF" id="PIRSF006250">
    <property type="entry name" value="NadC_ModD"/>
    <property type="match status" value="1"/>
</dbReference>
<dbReference type="InterPro" id="IPR013785">
    <property type="entry name" value="Aldolase_TIM"/>
</dbReference>
<dbReference type="UniPathway" id="UPA00253">
    <property type="reaction ID" value="UER00331"/>
</dbReference>
<dbReference type="GO" id="GO:0034213">
    <property type="term" value="P:quinolinate catabolic process"/>
    <property type="evidence" value="ECO:0007669"/>
    <property type="project" value="TreeGrafter"/>
</dbReference>
<keyword evidence="15" id="KW-1185">Reference proteome</keyword>
<dbReference type="CDD" id="cd01572">
    <property type="entry name" value="QPRTase"/>
    <property type="match status" value="1"/>
</dbReference>
<evidence type="ECO:0000313" key="14">
    <source>
        <dbReference type="EMBL" id="MBA8792730.1"/>
    </source>
</evidence>
<comment type="similarity">
    <text evidence="3 11">Belongs to the NadC/ModD family.</text>
</comment>
<feature type="domain" description="Quinolinate phosphoribosyl transferase C-terminal" evidence="12">
    <location>
        <begin position="149"/>
        <end position="313"/>
    </location>
</feature>
<comment type="catalytic activity">
    <reaction evidence="10">
        <text>nicotinate beta-D-ribonucleotide + CO2 + diphosphate = quinolinate + 5-phospho-alpha-D-ribose 1-diphosphate + 2 H(+)</text>
        <dbReference type="Rhea" id="RHEA:12733"/>
        <dbReference type="ChEBI" id="CHEBI:15378"/>
        <dbReference type="ChEBI" id="CHEBI:16526"/>
        <dbReference type="ChEBI" id="CHEBI:29959"/>
        <dbReference type="ChEBI" id="CHEBI:33019"/>
        <dbReference type="ChEBI" id="CHEBI:57502"/>
        <dbReference type="ChEBI" id="CHEBI:58017"/>
        <dbReference type="EC" id="2.4.2.19"/>
    </reaction>
</comment>
<evidence type="ECO:0000256" key="10">
    <source>
        <dbReference type="ARBA" id="ARBA00047445"/>
    </source>
</evidence>
<dbReference type="InterPro" id="IPR027277">
    <property type="entry name" value="NadC/ModD"/>
</dbReference>
<evidence type="ECO:0000256" key="5">
    <source>
        <dbReference type="ARBA" id="ARBA00020990"/>
    </source>
</evidence>
<evidence type="ECO:0000256" key="11">
    <source>
        <dbReference type="PIRNR" id="PIRNR006250"/>
    </source>
</evidence>
<evidence type="ECO:0000259" key="12">
    <source>
        <dbReference type="Pfam" id="PF01729"/>
    </source>
</evidence>
<protein>
    <recommendedName>
        <fullName evidence="5">Nicotinate-nucleotide pyrophosphorylase [carboxylating]</fullName>
        <ecNumber evidence="4">2.4.2.19</ecNumber>
    </recommendedName>
    <alternativeName>
        <fullName evidence="9">Quinolinate phosphoribosyltransferase [decarboxylating]</fullName>
    </alternativeName>
</protein>
<dbReference type="PANTHER" id="PTHR32179">
    <property type="entry name" value="NICOTINATE-NUCLEOTIDE PYROPHOSPHORYLASE [CARBOXYLATING]"/>
    <property type="match status" value="1"/>
</dbReference>
<dbReference type="InterPro" id="IPR022412">
    <property type="entry name" value="Quinolinate_PRibosylTrfase_N"/>
</dbReference>